<keyword evidence="6" id="KW-0812">Transmembrane</keyword>
<feature type="binding site" evidence="5">
    <location>
        <position position="323"/>
    </location>
    <ligand>
        <name>Ca(2+)</name>
        <dbReference type="ChEBI" id="CHEBI:29108"/>
    </ligand>
</feature>
<dbReference type="EMBL" id="NVSR01000057">
    <property type="protein sequence ID" value="PCI27508.1"/>
    <property type="molecule type" value="Genomic_DNA"/>
</dbReference>
<dbReference type="InterPro" id="IPR029055">
    <property type="entry name" value="Ntn_hydrolases_N"/>
</dbReference>
<dbReference type="Gene3D" id="1.10.439.10">
    <property type="entry name" value="Penicillin Amidohydrolase, domain 1"/>
    <property type="match status" value="1"/>
</dbReference>
<dbReference type="AlphaFoldDB" id="A0A2A4T1V8"/>
<keyword evidence="6" id="KW-1133">Transmembrane helix</keyword>
<evidence type="ECO:0000256" key="1">
    <source>
        <dbReference type="ARBA" id="ARBA00006586"/>
    </source>
</evidence>
<gene>
    <name evidence="7" type="ORF">COB67_08345</name>
</gene>
<reference evidence="8" key="1">
    <citation type="submission" date="2017-08" db="EMBL/GenBank/DDBJ databases">
        <title>A dynamic microbial community with high functional redundancy inhabits the cold, oxic subseafloor aquifer.</title>
        <authorList>
            <person name="Tully B.J."/>
            <person name="Wheat C.G."/>
            <person name="Glazer B.T."/>
            <person name="Huber J.A."/>
        </authorList>
    </citation>
    <scope>NUCLEOTIDE SEQUENCE [LARGE SCALE GENOMIC DNA]</scope>
</reference>
<dbReference type="InterPro" id="IPR014395">
    <property type="entry name" value="Pen/GL7ACA/AHL_acylase"/>
</dbReference>
<protein>
    <submittedName>
        <fullName evidence="7">Penicillin acylase family protein</fullName>
    </submittedName>
</protein>
<dbReference type="InterPro" id="IPR043146">
    <property type="entry name" value="Penicillin_amidase_N_B-knob"/>
</dbReference>
<feature type="active site" description="Nucleophile" evidence="4">
    <location>
        <position position="248"/>
    </location>
</feature>
<feature type="binding site" evidence="5">
    <location>
        <position position="322"/>
    </location>
    <ligand>
        <name>Ca(2+)</name>
        <dbReference type="ChEBI" id="CHEBI:29108"/>
    </ligand>
</feature>
<evidence type="ECO:0000256" key="5">
    <source>
        <dbReference type="PIRSR" id="PIRSR001227-2"/>
    </source>
</evidence>
<dbReference type="CDD" id="cd03747">
    <property type="entry name" value="Ntn_PGA_like"/>
    <property type="match status" value="1"/>
</dbReference>
<feature type="transmembrane region" description="Helical" evidence="6">
    <location>
        <begin position="7"/>
        <end position="26"/>
    </location>
</feature>
<dbReference type="GO" id="GO:0016811">
    <property type="term" value="F:hydrolase activity, acting on carbon-nitrogen (but not peptide) bonds, in linear amides"/>
    <property type="evidence" value="ECO:0007669"/>
    <property type="project" value="InterPro"/>
</dbReference>
<comment type="cofactor">
    <cofactor evidence="5">
        <name>Ca(2+)</name>
        <dbReference type="ChEBI" id="CHEBI:29108"/>
    </cofactor>
    <text evidence="5">Binds 1 Ca(2+) ion per dimer.</text>
</comment>
<dbReference type="Proteomes" id="UP000218113">
    <property type="component" value="Unassembled WGS sequence"/>
</dbReference>
<feature type="binding site" evidence="5">
    <location>
        <position position="320"/>
    </location>
    <ligand>
        <name>Ca(2+)</name>
        <dbReference type="ChEBI" id="CHEBI:29108"/>
    </ligand>
</feature>
<dbReference type="Gene3D" id="1.10.1400.10">
    <property type="match status" value="1"/>
</dbReference>
<keyword evidence="6" id="KW-0472">Membrane</keyword>
<evidence type="ECO:0000313" key="7">
    <source>
        <dbReference type="EMBL" id="PCI27508.1"/>
    </source>
</evidence>
<dbReference type="PANTHER" id="PTHR34218:SF5">
    <property type="entry name" value="PENICILLIN ACYLASE FAMILY PROTEIN"/>
    <property type="match status" value="1"/>
</dbReference>
<dbReference type="InterPro" id="IPR023343">
    <property type="entry name" value="Penicillin_amidase_dom1"/>
</dbReference>
<dbReference type="PIRSF" id="PIRSF001227">
    <property type="entry name" value="Pen_acylase"/>
    <property type="match status" value="1"/>
</dbReference>
<keyword evidence="5" id="KW-0479">Metal-binding</keyword>
<name>A0A2A4T1V8_9DELT</name>
<dbReference type="GO" id="GO:0017000">
    <property type="term" value="P:antibiotic biosynthetic process"/>
    <property type="evidence" value="ECO:0007669"/>
    <property type="project" value="InterPro"/>
</dbReference>
<evidence type="ECO:0000313" key="8">
    <source>
        <dbReference type="Proteomes" id="UP000218113"/>
    </source>
</evidence>
<dbReference type="GO" id="GO:0046872">
    <property type="term" value="F:metal ion binding"/>
    <property type="evidence" value="ECO:0007669"/>
    <property type="project" value="UniProtKB-KW"/>
</dbReference>
<accession>A0A2A4T1V8</accession>
<evidence type="ECO:0000256" key="6">
    <source>
        <dbReference type="SAM" id="Phobius"/>
    </source>
</evidence>
<sequence>MQVVKKIFMGITLLLILGIAGVYWYLDHKQPQRSGQLQVSGLKEKVDVFYDQWAVPHIYAQNEQDLYFSLGYLQAQERLFQMEVLRRLSKGQLAEIFGPKLVKTDRFFRTLRIKQFSEEYIKIFTPDDPVTIAASAYLKGINQFLEQGPTPLEFQMLGIPKTPYDLSDMVSIAGFMSYSFAVGFKTDPLLTFVRDELGPEYLEDLDFGLQRLPKVAHKQTYEASMQQVASLVTEIEDFITPLGLFEGSNAWVVSGEKSQSGKPLLAGDPHIAFSTPSVWYEAHLNAPNYELYGHHMALVPFALLGHNRDIAWSITMFQNDDVDFYRERVNPKNPNQIWAQGKWQDLIIEDEIIKVKGAKDIHVVVRRSSHGPIINDVVAELKNNAAPVSLSWSFHQQSNRFVHAFYDLSRAKQVKDAEKAVAKIHAPGLNILFADAQNNIAWWAAAKLPIRPDHVRSNFILDGASGQDEPLGFYPFSQNPQKVNPAQGFLVSANHQPGGEESMVPPGYYNAYNRVDRIQELLSQKQGNWTVEEMKQIQQDTLSRSNLGLKGKLVSILQGDMSMTDNALSEKALKLLKSWDGKSELNSVGATIFHQLYYNVVQATFHDELGDDYFKALLRLRSQERSLGKILQQAKSPWWDDVTSKRKENRGETLVKAWGKTVEDLKLKLGKEPQAWHWSKVHTFEQVHAIGRKQPFDKIFNIGPYSVNGSREVINNLYFLPSDGEHKVIAGPSTRRVIDLADVDNTWGINPTGQSGYFFNRNYQDQTEMFIKGKYRKQLFSKEEILKKHTSRLTLLP</sequence>
<keyword evidence="5" id="KW-0106">Calcium</keyword>
<organism evidence="7 8">
    <name type="scientific">SAR324 cluster bacterium</name>
    <dbReference type="NCBI Taxonomy" id="2024889"/>
    <lineage>
        <taxon>Bacteria</taxon>
        <taxon>Deltaproteobacteria</taxon>
        <taxon>SAR324 cluster</taxon>
    </lineage>
</organism>
<comment type="caution">
    <text evidence="7">The sequence shown here is derived from an EMBL/GenBank/DDBJ whole genome shotgun (WGS) entry which is preliminary data.</text>
</comment>
<dbReference type="PANTHER" id="PTHR34218">
    <property type="entry name" value="PEPTIDASE S45 PENICILLIN AMIDASE"/>
    <property type="match status" value="1"/>
</dbReference>
<comment type="similarity">
    <text evidence="1">Belongs to the peptidase S45 family.</text>
</comment>
<evidence type="ECO:0000256" key="4">
    <source>
        <dbReference type="PIRSR" id="PIRSR001227-1"/>
    </source>
</evidence>
<keyword evidence="2" id="KW-0378">Hydrolase</keyword>
<evidence type="ECO:0000256" key="3">
    <source>
        <dbReference type="ARBA" id="ARBA00023145"/>
    </source>
</evidence>
<dbReference type="Pfam" id="PF01804">
    <property type="entry name" value="Penicil_amidase"/>
    <property type="match status" value="1"/>
</dbReference>
<evidence type="ECO:0000256" key="2">
    <source>
        <dbReference type="ARBA" id="ARBA00022801"/>
    </source>
</evidence>
<dbReference type="InterPro" id="IPR043147">
    <property type="entry name" value="Penicillin_amidase_A-knob"/>
</dbReference>
<dbReference type="Gene3D" id="2.30.120.10">
    <property type="match status" value="1"/>
</dbReference>
<dbReference type="SUPFAM" id="SSF56235">
    <property type="entry name" value="N-terminal nucleophile aminohydrolases (Ntn hydrolases)"/>
    <property type="match status" value="1"/>
</dbReference>
<proteinExistence type="inferred from homology"/>
<dbReference type="Gene3D" id="3.60.20.10">
    <property type="entry name" value="Glutamine Phosphoribosylpyrophosphate, subunit 1, domain 1"/>
    <property type="match status" value="1"/>
</dbReference>
<dbReference type="InterPro" id="IPR002692">
    <property type="entry name" value="S45"/>
</dbReference>
<keyword evidence="3" id="KW-0865">Zymogen</keyword>